<evidence type="ECO:0000313" key="2">
    <source>
        <dbReference type="EMBL" id="ROT77817.1"/>
    </source>
</evidence>
<reference evidence="2 3" key="2">
    <citation type="submission" date="2019-01" db="EMBL/GenBank/DDBJ databases">
        <title>The decoding of complex shrimp genome reveals the adaptation for benthos swimmer, frequently molting mechanism and breeding impact on genome.</title>
        <authorList>
            <person name="Sun Y."/>
            <person name="Gao Y."/>
            <person name="Yu Y."/>
        </authorList>
    </citation>
    <scope>NUCLEOTIDE SEQUENCE [LARGE SCALE GENOMIC DNA]</scope>
    <source>
        <tissue evidence="2">Muscle</tissue>
    </source>
</reference>
<dbReference type="EMBL" id="QCYY01001470">
    <property type="protein sequence ID" value="ROT77817.1"/>
    <property type="molecule type" value="Genomic_DNA"/>
</dbReference>
<evidence type="ECO:0000313" key="3">
    <source>
        <dbReference type="Proteomes" id="UP000283509"/>
    </source>
</evidence>
<protein>
    <submittedName>
        <fullName evidence="2">Uncharacterized protein</fullName>
    </submittedName>
</protein>
<accession>A0A3R7P7P9</accession>
<comment type="caution">
    <text evidence="2">The sequence shown here is derived from an EMBL/GenBank/DDBJ whole genome shotgun (WGS) entry which is preliminary data.</text>
</comment>
<reference evidence="2 3" key="1">
    <citation type="submission" date="2018-04" db="EMBL/GenBank/DDBJ databases">
        <authorList>
            <person name="Zhang X."/>
            <person name="Yuan J."/>
            <person name="Li F."/>
            <person name="Xiang J."/>
        </authorList>
    </citation>
    <scope>NUCLEOTIDE SEQUENCE [LARGE SCALE GENOMIC DNA]</scope>
    <source>
        <tissue evidence="2">Muscle</tissue>
    </source>
</reference>
<dbReference type="PRINTS" id="PR01217">
    <property type="entry name" value="PRICHEXTENSN"/>
</dbReference>
<feature type="region of interest" description="Disordered" evidence="1">
    <location>
        <begin position="288"/>
        <end position="333"/>
    </location>
</feature>
<keyword evidence="3" id="KW-1185">Reference proteome</keyword>
<organism evidence="2 3">
    <name type="scientific">Penaeus vannamei</name>
    <name type="common">Whiteleg shrimp</name>
    <name type="synonym">Litopenaeus vannamei</name>
    <dbReference type="NCBI Taxonomy" id="6689"/>
    <lineage>
        <taxon>Eukaryota</taxon>
        <taxon>Metazoa</taxon>
        <taxon>Ecdysozoa</taxon>
        <taxon>Arthropoda</taxon>
        <taxon>Crustacea</taxon>
        <taxon>Multicrustacea</taxon>
        <taxon>Malacostraca</taxon>
        <taxon>Eumalacostraca</taxon>
        <taxon>Eucarida</taxon>
        <taxon>Decapoda</taxon>
        <taxon>Dendrobranchiata</taxon>
        <taxon>Penaeoidea</taxon>
        <taxon>Penaeidae</taxon>
        <taxon>Penaeus</taxon>
    </lineage>
</organism>
<sequence>MTSRGPSDLPARRGHGSLQRQAQLSNPGYLPPPPPPFLLYSLSFFHFPLFFSFQSPPPFPSFLLRFFFFFLPSSVFSSYPISPIYPPLPSSPSPSALISSLFLPLPILPPFPLPFFPLSTSASHSSLSFPHPSFRPALLLLLLRPSPLPSPPTLSLPHPTPPFSLLRLDPPFYPPFAPPFSPPFPSALLPSLLALPSLPLRPSPLPSPTPPFSFPPPLLSPRPSPLPYPHPALPPLRPSPLPPFSFPHPSFRPPFSPPLPPPRPSPLPSPPPFSPPFPSALRPSPLLPSLRPALRPAPLPRRPHELPRGAPVVLPRRPVHHHSGPPGRDPRRAHVNINTQNTQVNKQLTFLLPFFGFGLNYTWVSLNGYLGFSDAPFNWEHYPLSFPVPQWPEKPDPSFIGPFYSKQDHITHSQPRRQVSHSTHAASLVLLSTLRPVNLINKRNSRESYAHPLSYKHTHRRMPIVQVSLSFIELPGLITYSSPCVCFATLRSFNSVVSSEFFLEDVDTSECALIQLLFQVIGSSHSPQRNAFLLCTRIVSEKLKPGDDDSRRPGGSFHRSAMCWQLLVFVDPEH</sequence>
<dbReference type="AlphaFoldDB" id="A0A3R7P7P9"/>
<dbReference type="OrthoDB" id="6051552at2759"/>
<dbReference type="STRING" id="6689.A0A3R7P7P9"/>
<feature type="region of interest" description="Disordered" evidence="1">
    <location>
        <begin position="252"/>
        <end position="275"/>
    </location>
</feature>
<proteinExistence type="predicted"/>
<gene>
    <name evidence="2" type="ORF">C7M84_003488</name>
</gene>
<evidence type="ECO:0000256" key="1">
    <source>
        <dbReference type="SAM" id="MobiDB-lite"/>
    </source>
</evidence>
<name>A0A3R7P7P9_PENVA</name>
<dbReference type="Proteomes" id="UP000283509">
    <property type="component" value="Unassembled WGS sequence"/>
</dbReference>
<feature type="region of interest" description="Disordered" evidence="1">
    <location>
        <begin position="1"/>
        <end position="25"/>
    </location>
</feature>